<evidence type="ECO:0000256" key="1">
    <source>
        <dbReference type="SAM" id="MobiDB-lite"/>
    </source>
</evidence>
<keyword evidence="3" id="KW-1185">Reference proteome</keyword>
<accession>A0A4V5N7V5</accession>
<feature type="region of interest" description="Disordered" evidence="1">
    <location>
        <begin position="1"/>
        <end position="27"/>
    </location>
</feature>
<evidence type="ECO:0000313" key="2">
    <source>
        <dbReference type="EMBL" id="TKA31459.1"/>
    </source>
</evidence>
<dbReference type="EMBL" id="NAJL01000008">
    <property type="protein sequence ID" value="TKA31459.1"/>
    <property type="molecule type" value="Genomic_DNA"/>
</dbReference>
<comment type="caution">
    <text evidence="2">The sequence shown here is derived from an EMBL/GenBank/DDBJ whole genome shotgun (WGS) entry which is preliminary data.</text>
</comment>
<evidence type="ECO:0000313" key="3">
    <source>
        <dbReference type="Proteomes" id="UP000308549"/>
    </source>
</evidence>
<organism evidence="2 3">
    <name type="scientific">Salinomyces thailandicus</name>
    <dbReference type="NCBI Taxonomy" id="706561"/>
    <lineage>
        <taxon>Eukaryota</taxon>
        <taxon>Fungi</taxon>
        <taxon>Dikarya</taxon>
        <taxon>Ascomycota</taxon>
        <taxon>Pezizomycotina</taxon>
        <taxon>Dothideomycetes</taxon>
        <taxon>Dothideomycetidae</taxon>
        <taxon>Mycosphaerellales</taxon>
        <taxon>Teratosphaeriaceae</taxon>
        <taxon>Salinomyces</taxon>
    </lineage>
</organism>
<sequence>MARLAPAASPAVRGTKTKPVHTAKALPPAESSASAALAKSAEQFNFSGLMPELRNTIYAEIGKDAFTAMFDMPPAITRVNKKIRSEATGLICSTATIELDGSDGPDTCMAWIYALSDEALLGIKKVKFSSLRGEETALEALHSTFDAAISIDFSQAQPVTPTRGERPCIPSTQVRRKCEEISEALGVSAGFAVERRRFLSFALLVAYDW</sequence>
<reference evidence="2 3" key="1">
    <citation type="submission" date="2017-03" db="EMBL/GenBank/DDBJ databases">
        <title>Genomes of endolithic fungi from Antarctica.</title>
        <authorList>
            <person name="Coleine C."/>
            <person name="Masonjones S."/>
            <person name="Stajich J.E."/>
        </authorList>
    </citation>
    <scope>NUCLEOTIDE SEQUENCE [LARGE SCALE GENOMIC DNA]</scope>
    <source>
        <strain evidence="2 3">CCFEE 6315</strain>
    </source>
</reference>
<dbReference type="AlphaFoldDB" id="A0A4V5N7V5"/>
<protein>
    <submittedName>
        <fullName evidence="2">Uncharacterized protein</fullName>
    </submittedName>
</protein>
<proteinExistence type="predicted"/>
<dbReference type="Proteomes" id="UP000308549">
    <property type="component" value="Unassembled WGS sequence"/>
</dbReference>
<dbReference type="OrthoDB" id="3820195at2759"/>
<gene>
    <name evidence="2" type="ORF">B0A50_02306</name>
</gene>
<name>A0A4V5N7V5_9PEZI</name>